<dbReference type="RefSeq" id="XP_015888598.1">
    <property type="nucleotide sequence ID" value="XM_016033112.2"/>
</dbReference>
<reference evidence="5" key="1">
    <citation type="submission" date="2022-04" db="UniProtKB">
        <authorList>
            <consortium name="RefSeq"/>
        </authorList>
    </citation>
    <scope>IDENTIFICATION</scope>
    <source>
        <tissue evidence="5">In vitro plantlets</tissue>
        <tissue evidence="6 7">Seedling</tissue>
    </source>
</reference>
<evidence type="ECO:0000313" key="7">
    <source>
        <dbReference type="RefSeq" id="XP_048333002.2"/>
    </source>
</evidence>
<evidence type="ECO:0000313" key="4">
    <source>
        <dbReference type="Proteomes" id="UP001652623"/>
    </source>
</evidence>
<name>A0A6P4A1B1_ZIZJJ</name>
<dbReference type="InterPro" id="IPR050317">
    <property type="entry name" value="Plant_Fungal_Acyltransferase"/>
</dbReference>
<dbReference type="PANTHER" id="PTHR31642">
    <property type="entry name" value="TRICHOTHECENE 3-O-ACETYLTRANSFERASE"/>
    <property type="match status" value="1"/>
</dbReference>
<organism evidence="5">
    <name type="scientific">Ziziphus jujuba</name>
    <name type="common">Chinese jujube</name>
    <name type="synonym">Ziziphus sativa</name>
    <dbReference type="NCBI Taxonomy" id="326968"/>
    <lineage>
        <taxon>Eukaryota</taxon>
        <taxon>Viridiplantae</taxon>
        <taxon>Streptophyta</taxon>
        <taxon>Embryophyta</taxon>
        <taxon>Tracheophyta</taxon>
        <taxon>Spermatophyta</taxon>
        <taxon>Magnoliopsida</taxon>
        <taxon>eudicotyledons</taxon>
        <taxon>Gunneridae</taxon>
        <taxon>Pentapetalae</taxon>
        <taxon>rosids</taxon>
        <taxon>fabids</taxon>
        <taxon>Rosales</taxon>
        <taxon>Rhamnaceae</taxon>
        <taxon>Paliureae</taxon>
        <taxon>Ziziphus</taxon>
    </lineage>
</organism>
<dbReference type="KEGG" id="zju:107423534"/>
<dbReference type="GeneID" id="107423534"/>
<dbReference type="GO" id="GO:0016747">
    <property type="term" value="F:acyltransferase activity, transferring groups other than amino-acyl groups"/>
    <property type="evidence" value="ECO:0007669"/>
    <property type="project" value="TreeGrafter"/>
</dbReference>
<protein>
    <submittedName>
        <fullName evidence="6 7">Shikimate O-hydroxycinnamoyltransferase isoform X1</fullName>
    </submittedName>
    <submittedName>
        <fullName evidence="5">shikimate O-hydroxycinnamoyltransferase-like isoform X1</fullName>
    </submittedName>
</protein>
<dbReference type="FunFam" id="3.30.559.10:FF:000015">
    <property type="entry name" value="Spermidine hydroxycinnamoyl transferase"/>
    <property type="match status" value="1"/>
</dbReference>
<comment type="similarity">
    <text evidence="1">Belongs to the plant acyltransferase family.</text>
</comment>
<keyword evidence="3" id="KW-0012">Acyltransferase</keyword>
<dbReference type="PANTHER" id="PTHR31642:SF11">
    <property type="entry name" value="SHIKIMATE O-HYDROXYCINNAMOYLTRANSFERASE"/>
    <property type="match status" value="1"/>
</dbReference>
<evidence type="ECO:0000313" key="6">
    <source>
        <dbReference type="RefSeq" id="XP_048333001.2"/>
    </source>
</evidence>
<dbReference type="Gene3D" id="3.30.559.10">
    <property type="entry name" value="Chloramphenicol acetyltransferase-like domain"/>
    <property type="match status" value="2"/>
</dbReference>
<gene>
    <name evidence="5 6 7" type="primary">LOC107423534</name>
</gene>
<evidence type="ECO:0000313" key="5">
    <source>
        <dbReference type="RefSeq" id="XP_015888598.1"/>
    </source>
</evidence>
<sequence length="437" mass="49066">MMINVKQTTMVKPAGETPRRALWLSNIDVVVPSTHTVSVYFYRPTLTTGSSKNFFDPNILKQALSKVLVPFYPIAGRLSRDHNGRIEIDCNAEGVLFVEAETISVIDDLGDFEPTPELRKLIPSVDYSSGIHSYPLLLLQVTYFKCGGVSLGVGMQHHVADGFSGLRFINIWSDIARTGLDVALIPVPFIERTPFRAREKPKPSFQHIKFQQPPLKIDDQNTCTTASIFKLSPNYINRLKAKFKEEYDSHNKIRYTMFEMLTGHVWKCACKARALADDQKTILYIPVDVRSRMQPNLPPSYFGNGIFGTSPIAYAGHILSNPTWYAATLVHYAIERIDDDYVRSAIDFLELQPDIPAIAPGRNAFRSPNLVVVSWVRLPIYDADFGWGRPIYMGPGGIGNDGHAYILPSPTNDGSLMLAIALRSQVMEAFEKLFYEI</sequence>
<dbReference type="FunFam" id="3.30.559.10:FF:000008">
    <property type="entry name" value="Tryptamine hydroxycinnamoyl transferase"/>
    <property type="match status" value="1"/>
</dbReference>
<accession>A0A6P4A1B1</accession>
<evidence type="ECO:0000256" key="1">
    <source>
        <dbReference type="ARBA" id="ARBA00009861"/>
    </source>
</evidence>
<keyword evidence="4" id="KW-1185">Reference proteome</keyword>
<dbReference type="RefSeq" id="XP_048333001.2">
    <property type="nucleotide sequence ID" value="XM_048477044.2"/>
</dbReference>
<proteinExistence type="inferred from homology"/>
<dbReference type="Proteomes" id="UP001652623">
    <property type="component" value="Chromosome 3"/>
</dbReference>
<dbReference type="RefSeq" id="XP_048333002.2">
    <property type="nucleotide sequence ID" value="XM_048477045.2"/>
</dbReference>
<dbReference type="AlphaFoldDB" id="A0A6P4A1B1"/>
<evidence type="ECO:0000256" key="2">
    <source>
        <dbReference type="ARBA" id="ARBA00022679"/>
    </source>
</evidence>
<dbReference type="InterPro" id="IPR023213">
    <property type="entry name" value="CAT-like_dom_sf"/>
</dbReference>
<evidence type="ECO:0000256" key="3">
    <source>
        <dbReference type="ARBA" id="ARBA00023315"/>
    </source>
</evidence>
<dbReference type="Pfam" id="PF02458">
    <property type="entry name" value="Transferase"/>
    <property type="match status" value="1"/>
</dbReference>
<keyword evidence="2" id="KW-0808">Transferase</keyword>